<accession>A0ABT8ACA2</accession>
<protein>
    <submittedName>
        <fullName evidence="3">Tripartite tricarboxylate transporter substrate binding protein</fullName>
    </submittedName>
</protein>
<reference evidence="4" key="1">
    <citation type="journal article" date="2019" name="Int. J. Syst. Evol. Microbiol.">
        <title>The Global Catalogue of Microorganisms (GCM) 10K type strain sequencing project: providing services to taxonomists for standard genome sequencing and annotation.</title>
        <authorList>
            <consortium name="The Broad Institute Genomics Platform"/>
            <consortium name="The Broad Institute Genome Sequencing Center for Infectious Disease"/>
            <person name="Wu L."/>
            <person name="Ma J."/>
        </authorList>
    </citation>
    <scope>NUCLEOTIDE SEQUENCE [LARGE SCALE GENOMIC DNA]</scope>
    <source>
        <strain evidence="4">CECT 7131</strain>
    </source>
</reference>
<dbReference type="SUPFAM" id="SSF53850">
    <property type="entry name" value="Periplasmic binding protein-like II"/>
    <property type="match status" value="1"/>
</dbReference>
<dbReference type="Gene3D" id="3.40.190.10">
    <property type="entry name" value="Periplasmic binding protein-like II"/>
    <property type="match status" value="1"/>
</dbReference>
<dbReference type="PANTHER" id="PTHR42928:SF5">
    <property type="entry name" value="BLR1237 PROTEIN"/>
    <property type="match status" value="1"/>
</dbReference>
<evidence type="ECO:0000313" key="3">
    <source>
        <dbReference type="EMBL" id="MDN3567381.1"/>
    </source>
</evidence>
<comment type="caution">
    <text evidence="3">The sequence shown here is derived from an EMBL/GenBank/DDBJ whole genome shotgun (WGS) entry which is preliminary data.</text>
</comment>
<gene>
    <name evidence="3" type="ORF">QWZ14_23625</name>
</gene>
<dbReference type="RefSeq" id="WP_290319407.1">
    <property type="nucleotide sequence ID" value="NZ_JAUFPN010000191.1"/>
</dbReference>
<dbReference type="InterPro" id="IPR005064">
    <property type="entry name" value="BUG"/>
</dbReference>
<evidence type="ECO:0000256" key="2">
    <source>
        <dbReference type="SAM" id="SignalP"/>
    </source>
</evidence>
<dbReference type="Gene3D" id="3.40.190.150">
    <property type="entry name" value="Bordetella uptake gene, domain 1"/>
    <property type="match status" value="1"/>
</dbReference>
<keyword evidence="4" id="KW-1185">Reference proteome</keyword>
<dbReference type="Proteomes" id="UP001529369">
    <property type="component" value="Unassembled WGS sequence"/>
</dbReference>
<keyword evidence="2" id="KW-0732">Signal</keyword>
<feature type="signal peptide" evidence="2">
    <location>
        <begin position="1"/>
        <end position="21"/>
    </location>
</feature>
<organism evidence="3 4">
    <name type="scientific">Paeniroseomonas aquatica</name>
    <dbReference type="NCBI Taxonomy" id="373043"/>
    <lineage>
        <taxon>Bacteria</taxon>
        <taxon>Pseudomonadati</taxon>
        <taxon>Pseudomonadota</taxon>
        <taxon>Alphaproteobacteria</taxon>
        <taxon>Acetobacterales</taxon>
        <taxon>Acetobacteraceae</taxon>
        <taxon>Paeniroseomonas</taxon>
    </lineage>
</organism>
<dbReference type="PIRSF" id="PIRSF017082">
    <property type="entry name" value="YflP"/>
    <property type="match status" value="1"/>
</dbReference>
<evidence type="ECO:0000313" key="4">
    <source>
        <dbReference type="Proteomes" id="UP001529369"/>
    </source>
</evidence>
<proteinExistence type="inferred from homology"/>
<evidence type="ECO:0000256" key="1">
    <source>
        <dbReference type="ARBA" id="ARBA00006987"/>
    </source>
</evidence>
<feature type="chain" id="PRO_5046194267" evidence="2">
    <location>
        <begin position="22"/>
        <end position="323"/>
    </location>
</feature>
<dbReference type="PANTHER" id="PTHR42928">
    <property type="entry name" value="TRICARBOXYLATE-BINDING PROTEIN"/>
    <property type="match status" value="1"/>
</dbReference>
<comment type="similarity">
    <text evidence="1">Belongs to the UPF0065 (bug) family.</text>
</comment>
<name>A0ABT8ACA2_9PROT</name>
<dbReference type="Pfam" id="PF03401">
    <property type="entry name" value="TctC"/>
    <property type="match status" value="1"/>
</dbReference>
<dbReference type="CDD" id="cd13578">
    <property type="entry name" value="PBP2_Bug27"/>
    <property type="match status" value="1"/>
</dbReference>
<sequence>MRRRGLLFGLAAAPGLAPAQAGAQAYPDRPVTVVNPWPAGGSSDSVARILMQRMSADLGQPFVVENRPGATGTLGHNYVARSRPDGTTLLLGTNSTYAIAPHLTASLPYDNAAAFTGISLIASSPQILCVHPDVPARNLAEFLALARARPDAFSFGTSGIGGTSHLATEMLMGMAGFSMVHVPYRGGGPAAQALLAGETRVTFIDLITALPFIAGGQVRALGTSTLRRAALAPEVPTIAEAGLPGFDSSTDFALLAPAGTPDAVVRQLAAASAAALRAPEVKAKLEAAGITILAEGPEQWPGYFARENAKWGGIIRARSIRVP</sequence>
<dbReference type="EMBL" id="JAUFPN010000191">
    <property type="protein sequence ID" value="MDN3567381.1"/>
    <property type="molecule type" value="Genomic_DNA"/>
</dbReference>
<dbReference type="InterPro" id="IPR042100">
    <property type="entry name" value="Bug_dom1"/>
</dbReference>